<sequence>MMFNLYKINKETVEYTDCKGNEFTSILSSLVETQMIEYFGNEDKIKICEKYREVYRSELVIETGLWGSVSVYKLSNTSYLSLLRCMFFMCMILSVLLAPREVDLLNLKQPGGILLFCLSFLFIDTICQSYGYESARKTLVINAFLMFFSGFMIYISSLLPALSDDVSYQDVVFSGMVTLCFINGFASLVADQINAIVFRRVKFITKNKGLWFRSILSTTVSQFFFTILWISFFKYSSLLDFKTYIFILSNFKIKIIFAIIMLPALYVITRYLSKRLKY</sequence>
<dbReference type="PANTHER" id="PTHR34300">
    <property type="entry name" value="QUEUOSINE PRECURSOR TRANSPORTER-RELATED"/>
    <property type="match status" value="1"/>
</dbReference>
<feature type="transmembrane region" description="Helical" evidence="1">
    <location>
        <begin position="139"/>
        <end position="159"/>
    </location>
</feature>
<proteinExistence type="predicted"/>
<keyword evidence="3" id="KW-1185">Reference proteome</keyword>
<dbReference type="KEGG" id="spsw:Sps_04735"/>
<dbReference type="AlphaFoldDB" id="A0A1S6HWM7"/>
<evidence type="ECO:0008006" key="4">
    <source>
        <dbReference type="Google" id="ProtNLM"/>
    </source>
</evidence>
<feature type="transmembrane region" description="Helical" evidence="1">
    <location>
        <begin position="244"/>
        <end position="268"/>
    </location>
</feature>
<feature type="transmembrane region" description="Helical" evidence="1">
    <location>
        <begin position="110"/>
        <end position="127"/>
    </location>
</feature>
<accession>A0A1S6HWM7</accession>
<protein>
    <recommendedName>
        <fullName evidence="4">Queuosine precursor transporter</fullName>
    </recommendedName>
</protein>
<feature type="transmembrane region" description="Helical" evidence="1">
    <location>
        <begin position="79"/>
        <end position="98"/>
    </location>
</feature>
<evidence type="ECO:0000256" key="1">
    <source>
        <dbReference type="SAM" id="Phobius"/>
    </source>
</evidence>
<dbReference type="PANTHER" id="PTHR34300:SF2">
    <property type="entry name" value="QUEUOSINE PRECURSOR TRANSPORTER-RELATED"/>
    <property type="match status" value="1"/>
</dbReference>
<dbReference type="Pfam" id="PF02592">
    <property type="entry name" value="Vut_1"/>
    <property type="match status" value="1"/>
</dbReference>
<gene>
    <name evidence="2" type="ORF">Sps_04735</name>
</gene>
<name>A0A1S6HWM7_9GAMM</name>
<dbReference type="InterPro" id="IPR003744">
    <property type="entry name" value="YhhQ"/>
</dbReference>
<dbReference type="EMBL" id="CP014782">
    <property type="protein sequence ID" value="AQS39818.1"/>
    <property type="molecule type" value="Genomic_DNA"/>
</dbReference>
<evidence type="ECO:0000313" key="3">
    <source>
        <dbReference type="Proteomes" id="UP000189545"/>
    </source>
</evidence>
<dbReference type="STRING" id="225848.Sps_04735"/>
<evidence type="ECO:0000313" key="2">
    <source>
        <dbReference type="EMBL" id="AQS39818.1"/>
    </source>
</evidence>
<feature type="transmembrane region" description="Helical" evidence="1">
    <location>
        <begin position="171"/>
        <end position="190"/>
    </location>
</feature>
<dbReference type="RefSeq" id="WP_077754686.1">
    <property type="nucleotide sequence ID" value="NZ_CP014782.1"/>
</dbReference>
<dbReference type="OrthoDB" id="5860494at2"/>
<keyword evidence="1" id="KW-0472">Membrane</keyword>
<feature type="transmembrane region" description="Helical" evidence="1">
    <location>
        <begin position="210"/>
        <end position="232"/>
    </location>
</feature>
<dbReference type="Proteomes" id="UP000189545">
    <property type="component" value="Chromosome"/>
</dbReference>
<keyword evidence="1" id="KW-1133">Transmembrane helix</keyword>
<reference evidence="2 3" key="1">
    <citation type="submission" date="2016-03" db="EMBL/GenBank/DDBJ databases">
        <title>Complete genome sequence of Shewanella psychrophila WP2, a deep sea bacterium isolated from west Pacific sediment.</title>
        <authorList>
            <person name="Xu G."/>
            <person name="Jian H."/>
        </authorList>
    </citation>
    <scope>NUCLEOTIDE SEQUENCE [LARGE SCALE GENOMIC DNA]</scope>
    <source>
        <strain evidence="2 3">WP2</strain>
    </source>
</reference>
<organism evidence="2 3">
    <name type="scientific">Shewanella psychrophila</name>
    <dbReference type="NCBI Taxonomy" id="225848"/>
    <lineage>
        <taxon>Bacteria</taxon>
        <taxon>Pseudomonadati</taxon>
        <taxon>Pseudomonadota</taxon>
        <taxon>Gammaproteobacteria</taxon>
        <taxon>Alteromonadales</taxon>
        <taxon>Shewanellaceae</taxon>
        <taxon>Shewanella</taxon>
    </lineage>
</organism>
<keyword evidence="1" id="KW-0812">Transmembrane</keyword>